<evidence type="ECO:0000313" key="2">
    <source>
        <dbReference type="Proteomes" id="UP001060085"/>
    </source>
</evidence>
<proteinExistence type="predicted"/>
<dbReference type="Proteomes" id="UP001060085">
    <property type="component" value="Linkage Group LG05"/>
</dbReference>
<organism evidence="1 2">
    <name type="scientific">Catharanthus roseus</name>
    <name type="common">Madagascar periwinkle</name>
    <name type="synonym">Vinca rosea</name>
    <dbReference type="NCBI Taxonomy" id="4058"/>
    <lineage>
        <taxon>Eukaryota</taxon>
        <taxon>Viridiplantae</taxon>
        <taxon>Streptophyta</taxon>
        <taxon>Embryophyta</taxon>
        <taxon>Tracheophyta</taxon>
        <taxon>Spermatophyta</taxon>
        <taxon>Magnoliopsida</taxon>
        <taxon>eudicotyledons</taxon>
        <taxon>Gunneridae</taxon>
        <taxon>Pentapetalae</taxon>
        <taxon>asterids</taxon>
        <taxon>lamiids</taxon>
        <taxon>Gentianales</taxon>
        <taxon>Apocynaceae</taxon>
        <taxon>Rauvolfioideae</taxon>
        <taxon>Vinceae</taxon>
        <taxon>Catharanthinae</taxon>
        <taxon>Catharanthus</taxon>
    </lineage>
</organism>
<reference evidence="2" key="1">
    <citation type="journal article" date="2023" name="Nat. Plants">
        <title>Single-cell RNA sequencing provides a high-resolution roadmap for understanding the multicellular compartmentation of specialized metabolism.</title>
        <authorList>
            <person name="Sun S."/>
            <person name="Shen X."/>
            <person name="Li Y."/>
            <person name="Li Y."/>
            <person name="Wang S."/>
            <person name="Li R."/>
            <person name="Zhang H."/>
            <person name="Shen G."/>
            <person name="Guo B."/>
            <person name="Wei J."/>
            <person name="Xu J."/>
            <person name="St-Pierre B."/>
            <person name="Chen S."/>
            <person name="Sun C."/>
        </authorList>
    </citation>
    <scope>NUCLEOTIDE SEQUENCE [LARGE SCALE GENOMIC DNA]</scope>
</reference>
<dbReference type="EMBL" id="CM044705">
    <property type="protein sequence ID" value="KAI5664447.1"/>
    <property type="molecule type" value="Genomic_DNA"/>
</dbReference>
<gene>
    <name evidence="1" type="ORF">M9H77_23770</name>
</gene>
<sequence>MQTGSMILDFLDFHSHGFIQTGSERPESVEAHCDRQAAVHLTKRRKQLHSTVSIFRFYDSDFTVQIIRIHSFEDSRKNDIHVVAFSTTLGQSFFQWHLEPHLKHLPFGCSIWVLNTYRDVGQVVKEGKKEKNIIRVRVYPYPTLDLGGLGLGPKFYTLEGIGPVLGPSLTIRTTPNMEEVTGYPNDETLKVLAIP</sequence>
<accession>A0ACC0AVI0</accession>
<protein>
    <submittedName>
        <fullName evidence="1">Uncharacterized protein</fullName>
    </submittedName>
</protein>
<comment type="caution">
    <text evidence="1">The sequence shown here is derived from an EMBL/GenBank/DDBJ whole genome shotgun (WGS) entry which is preliminary data.</text>
</comment>
<evidence type="ECO:0000313" key="1">
    <source>
        <dbReference type="EMBL" id="KAI5664447.1"/>
    </source>
</evidence>
<name>A0ACC0AVI0_CATRO</name>
<keyword evidence="2" id="KW-1185">Reference proteome</keyword>